<protein>
    <recommendedName>
        <fullName evidence="3">Mobile element protein</fullName>
    </recommendedName>
</protein>
<accession>A0A0M4NG97</accession>
<evidence type="ECO:0008006" key="3">
    <source>
        <dbReference type="Google" id="ProtNLM"/>
    </source>
</evidence>
<organism evidence="1">
    <name type="scientific">Leptospira interrogans serovar Hardjo str. Norma</name>
    <dbReference type="NCBI Taxonomy" id="1279460"/>
    <lineage>
        <taxon>Bacteria</taxon>
        <taxon>Pseudomonadati</taxon>
        <taxon>Spirochaetota</taxon>
        <taxon>Spirochaetia</taxon>
        <taxon>Leptospirales</taxon>
        <taxon>Leptospiraceae</taxon>
        <taxon>Leptospira</taxon>
    </lineage>
</organism>
<sequence length="54" mass="6654">MRLNSKDTQFCRDNKRCKNNVSKFCIKRQIYLKNLSQNLKMWELTQKFNNIRIT</sequence>
<reference evidence="1 2" key="1">
    <citation type="journal article" date="2015" name="Genome Announc.">
        <title>Whole-Genome Sequence of Leptospira interrogans Serovar Hardjo Subtype Hardjoprajitno Strain Norma, Isolated from Cattle in a Leptospirosis Outbreak in Brazil.</title>
        <authorList>
            <person name="Cosate M.R."/>
            <person name="Soares S.C."/>
            <person name="Mendes T.A."/>
            <person name="Raittz R.T."/>
            <person name="Moreira E.C."/>
            <person name="Leite R."/>
            <person name="Fernandes G.R."/>
            <person name="Haddad J.P."/>
            <person name="Ortega J.M."/>
        </authorList>
    </citation>
    <scope>NUCLEOTIDE SEQUENCE [LARGE SCALE GENOMIC DNA]</scope>
    <source>
        <strain evidence="1 2">Norma</strain>
    </source>
</reference>
<dbReference type="PATRIC" id="fig|1279460.3.peg.244"/>
<dbReference type="AlphaFoldDB" id="A0A0M4NG97"/>
<name>A0A0M4NG97_LEPIR</name>
<proteinExistence type="predicted"/>
<dbReference type="Proteomes" id="UP000056502">
    <property type="component" value="Chromosome I"/>
</dbReference>
<evidence type="ECO:0000313" key="2">
    <source>
        <dbReference type="Proteomes" id="UP000056502"/>
    </source>
</evidence>
<gene>
    <name evidence="1" type="ORF">G436_0242</name>
</gene>
<dbReference type="EMBL" id="CP012603">
    <property type="protein sequence ID" value="ALE37472.1"/>
    <property type="molecule type" value="Genomic_DNA"/>
</dbReference>
<evidence type="ECO:0000313" key="1">
    <source>
        <dbReference type="EMBL" id="ALE37472.1"/>
    </source>
</evidence>